<dbReference type="EMBL" id="SSMQ01000046">
    <property type="protein sequence ID" value="TKD00540.1"/>
    <property type="molecule type" value="Genomic_DNA"/>
</dbReference>
<feature type="region of interest" description="Disordered" evidence="1">
    <location>
        <begin position="33"/>
        <end position="55"/>
    </location>
</feature>
<evidence type="ECO:0000313" key="3">
    <source>
        <dbReference type="EMBL" id="TKD00540.1"/>
    </source>
</evidence>
<comment type="caution">
    <text evidence="4">The sequence shown here is derived from an EMBL/GenBank/DDBJ whole genome shotgun (WGS) entry which is preliminary data.</text>
</comment>
<dbReference type="SUPFAM" id="SSF49899">
    <property type="entry name" value="Concanavalin A-like lectins/glucanases"/>
    <property type="match status" value="1"/>
</dbReference>
<dbReference type="GO" id="GO:0016020">
    <property type="term" value="C:membrane"/>
    <property type="evidence" value="ECO:0007669"/>
    <property type="project" value="InterPro"/>
</dbReference>
<dbReference type="AlphaFoldDB" id="A0A4U1J239"/>
<dbReference type="PROSITE" id="PS51257">
    <property type="entry name" value="PROKAR_LIPOPROTEIN"/>
    <property type="match status" value="1"/>
</dbReference>
<evidence type="ECO:0000256" key="1">
    <source>
        <dbReference type="SAM" id="MobiDB-lite"/>
    </source>
</evidence>
<feature type="compositionally biased region" description="Gly residues" evidence="1">
    <location>
        <begin position="35"/>
        <end position="55"/>
    </location>
</feature>
<name>A0A4U1J239_9BACT</name>
<evidence type="ECO:0000259" key="2">
    <source>
        <dbReference type="PROSITE" id="PS50060"/>
    </source>
</evidence>
<dbReference type="EMBL" id="SSMQ01000042">
    <property type="protein sequence ID" value="TKD01067.1"/>
    <property type="molecule type" value="Genomic_DNA"/>
</dbReference>
<dbReference type="Pfam" id="PF11617">
    <property type="entry name" value="Cu-binding_MopE"/>
    <property type="match status" value="8"/>
</dbReference>
<dbReference type="PROSITE" id="PS50060">
    <property type="entry name" value="MAM_2"/>
    <property type="match status" value="1"/>
</dbReference>
<evidence type="ECO:0000313" key="5">
    <source>
        <dbReference type="Proteomes" id="UP000309215"/>
    </source>
</evidence>
<dbReference type="Gene3D" id="2.60.120.200">
    <property type="match status" value="1"/>
</dbReference>
<dbReference type="InterPro" id="IPR000998">
    <property type="entry name" value="MAM_dom"/>
</dbReference>
<sequence length="682" mass="68041">MRNLMREGLFAGAIFLVVGVAAFGCSDGGSSSSNGAGGSGGAGGRGGAGGEGGEGGTAVCNEGETQPCYTGPAGTQGQGECKGGTATCAGGQWSACAGEVLPSATETCDGKDDDCNGQVDDAIAQVTCGLGACSVTVDGCKDGAVPDCTPLPPPSGTETCDGSDDNCDGQIDEGCTCVDGQTQSCYSGGAATKGVGACKDGTQTCAGGTWGPCEGETLPVVEACDALDNDCDGMSDEDLGQTTCGAGACANTVESCVNGMPQACNPGMPSPETCNGVDDDCNLLIDDGLGTLTCGMGACQKTVQACVAGQPQMCVPSMGTAETCNGVDDNCNGQTDEGNPGGGGACPTGLQGVCAAGVLNCQNGSLTCAATTMAGAETCDGKDNDCDGQTDEGNPGGGVVCSTGKPGICGPGTTACTNGAPVCNQNAQPVAEVCNGVDDDCDSQTDEGNPGGGAACTTGLQGVCAAGTQTCTSGALSCKQNVMPSTEICDGKDNDCDGLIDETVPNIVSIFSETFVNNTAGWGLGTEWQIGAAKVSSGHGYGFPDPAADHTLTADNGVAGVVIGGNASTVVHAAYYLTSPVINTSGTGFVTMDLWRWLNSDYDPYMINTIEVSANNGSTWTVIWQSGAMPGIQEQAWNNYNYDLTAYKSATMRVRFGVSVNQLDAYVVSSWNLDDIVIRRCQ</sequence>
<dbReference type="InterPro" id="IPR021655">
    <property type="entry name" value="Put_metal-bd"/>
</dbReference>
<dbReference type="Proteomes" id="UP000309215">
    <property type="component" value="Unassembled WGS sequence"/>
</dbReference>
<keyword evidence="5" id="KW-1185">Reference proteome</keyword>
<gene>
    <name evidence="4" type="ORF">E8A74_32415</name>
    <name evidence="3" type="ORF">E8A74_34115</name>
</gene>
<protein>
    <recommendedName>
        <fullName evidence="2">MAM domain-containing protein</fullName>
    </recommendedName>
</protein>
<proteinExistence type="predicted"/>
<dbReference type="RefSeq" id="WP_136932995.1">
    <property type="nucleotide sequence ID" value="NZ_SSMQ01000042.1"/>
</dbReference>
<reference evidence="4 5" key="1">
    <citation type="submission" date="2019-04" db="EMBL/GenBank/DDBJ databases">
        <authorList>
            <person name="Li Y."/>
            <person name="Wang J."/>
        </authorList>
    </citation>
    <scope>NUCLEOTIDE SEQUENCE [LARGE SCALE GENOMIC DNA]</scope>
    <source>
        <strain evidence="4 5">DSM 14668</strain>
    </source>
</reference>
<accession>A0A4U1J239</accession>
<evidence type="ECO:0000313" key="4">
    <source>
        <dbReference type="EMBL" id="TKD01067.1"/>
    </source>
</evidence>
<dbReference type="OrthoDB" id="68195at2"/>
<feature type="domain" description="MAM" evidence="2">
    <location>
        <begin position="511"/>
        <end position="682"/>
    </location>
</feature>
<organism evidence="4 5">
    <name type="scientific">Polyangium fumosum</name>
    <dbReference type="NCBI Taxonomy" id="889272"/>
    <lineage>
        <taxon>Bacteria</taxon>
        <taxon>Pseudomonadati</taxon>
        <taxon>Myxococcota</taxon>
        <taxon>Polyangia</taxon>
        <taxon>Polyangiales</taxon>
        <taxon>Polyangiaceae</taxon>
        <taxon>Polyangium</taxon>
    </lineage>
</organism>
<dbReference type="InterPro" id="IPR013320">
    <property type="entry name" value="ConA-like_dom_sf"/>
</dbReference>